<protein>
    <recommendedName>
        <fullName evidence="5">Myb-like domain-containing protein</fullName>
    </recommendedName>
</protein>
<dbReference type="EMBL" id="CAICTM010000279">
    <property type="protein sequence ID" value="CAB9506818.1"/>
    <property type="molecule type" value="Genomic_DNA"/>
</dbReference>
<evidence type="ECO:0000313" key="3">
    <source>
        <dbReference type="EMBL" id="CAB9506818.1"/>
    </source>
</evidence>
<dbReference type="Proteomes" id="UP001153069">
    <property type="component" value="Unassembled WGS sequence"/>
</dbReference>
<keyword evidence="4" id="KW-1185">Reference proteome</keyword>
<feature type="coiled-coil region" evidence="1">
    <location>
        <begin position="391"/>
        <end position="427"/>
    </location>
</feature>
<evidence type="ECO:0000256" key="2">
    <source>
        <dbReference type="SAM" id="MobiDB-lite"/>
    </source>
</evidence>
<feature type="region of interest" description="Disordered" evidence="2">
    <location>
        <begin position="284"/>
        <end position="306"/>
    </location>
</feature>
<feature type="compositionally biased region" description="Low complexity" evidence="2">
    <location>
        <begin position="1"/>
        <end position="21"/>
    </location>
</feature>
<evidence type="ECO:0000313" key="4">
    <source>
        <dbReference type="Proteomes" id="UP001153069"/>
    </source>
</evidence>
<proteinExistence type="predicted"/>
<reference evidence="3" key="1">
    <citation type="submission" date="2020-06" db="EMBL/GenBank/DDBJ databases">
        <authorList>
            <consortium name="Plant Systems Biology data submission"/>
        </authorList>
    </citation>
    <scope>NUCLEOTIDE SEQUENCE</scope>
    <source>
        <strain evidence="3">D6</strain>
    </source>
</reference>
<dbReference type="PANTHER" id="PTHR35213:SF5">
    <property type="entry name" value="RING-TYPE DOMAIN-CONTAINING PROTEIN"/>
    <property type="match status" value="1"/>
</dbReference>
<sequence length="431" mass="46915">MMDQTTRSTSTSASKRPSAAAPAPPAKLHAGKWTPEEEAYVEGLMEEFRAGTLDIQEGTTLRSFLAKKLNCKPKRISKKYEGKNYDGKQLYWNSEEPMSPMERRARMAKLQMLEKKFKDCLQTIQLVKASKNMNTTTASHQAAQETAAAFRPEEVGAIAGVAAAPPRLSSPEMESFLSCRTFPPQGAQGMAGGLSDLYRSASNDHTALLLARQRRQEALGFANATRTGSPLLSTLPSLQLQHHQFQAPGGAAGSLLGPAPSSYAAARQEALLGLSLNRTSSPSALGSGLASFRPPSPSPLGPSAAQGLSNMLDMEQAAVLEQARLAAVTRNSLTGFSAAASAAQAAAYRPSLNTMLSSRRFSAGNQPAPGISQHDMMRLQQTPVRRDSSELLRLHTQLQQQQQQQDNSEQEQRKRLMEDEYLQQQKRQRFM</sequence>
<dbReference type="OrthoDB" id="167059at2759"/>
<name>A0A9N8HE04_9STRA</name>
<dbReference type="PANTHER" id="PTHR35213">
    <property type="entry name" value="RING-TYPE DOMAIN-CONTAINING PROTEIN-RELATED"/>
    <property type="match status" value="1"/>
</dbReference>
<gene>
    <name evidence="3" type="ORF">SEMRO_280_G107020.1</name>
</gene>
<evidence type="ECO:0000256" key="1">
    <source>
        <dbReference type="SAM" id="Coils"/>
    </source>
</evidence>
<feature type="region of interest" description="Disordered" evidence="2">
    <location>
        <begin position="1"/>
        <end position="34"/>
    </location>
</feature>
<evidence type="ECO:0008006" key="5">
    <source>
        <dbReference type="Google" id="ProtNLM"/>
    </source>
</evidence>
<organism evidence="3 4">
    <name type="scientific">Seminavis robusta</name>
    <dbReference type="NCBI Taxonomy" id="568900"/>
    <lineage>
        <taxon>Eukaryota</taxon>
        <taxon>Sar</taxon>
        <taxon>Stramenopiles</taxon>
        <taxon>Ochrophyta</taxon>
        <taxon>Bacillariophyta</taxon>
        <taxon>Bacillariophyceae</taxon>
        <taxon>Bacillariophycidae</taxon>
        <taxon>Naviculales</taxon>
        <taxon>Naviculaceae</taxon>
        <taxon>Seminavis</taxon>
    </lineage>
</organism>
<dbReference type="AlphaFoldDB" id="A0A9N8HE04"/>
<accession>A0A9N8HE04</accession>
<comment type="caution">
    <text evidence="3">The sequence shown here is derived from an EMBL/GenBank/DDBJ whole genome shotgun (WGS) entry which is preliminary data.</text>
</comment>
<keyword evidence="1" id="KW-0175">Coiled coil</keyword>